<dbReference type="Pfam" id="PF07744">
    <property type="entry name" value="SPOC"/>
    <property type="match status" value="1"/>
</dbReference>
<feature type="domain" description="GAIN-B" evidence="36">
    <location>
        <begin position="1886"/>
        <end position="2046"/>
    </location>
</feature>
<feature type="region of interest" description="Disordered" evidence="34">
    <location>
        <begin position="1897"/>
        <end position="1934"/>
    </location>
</feature>
<dbReference type="SUPFAM" id="SSF81321">
    <property type="entry name" value="Family A G protein-coupled receptor-like"/>
    <property type="match status" value="1"/>
</dbReference>
<feature type="domain" description="G-protein coupled receptors family 2 profile 1" evidence="37">
    <location>
        <begin position="1650"/>
        <end position="1720"/>
    </location>
</feature>
<evidence type="ECO:0000256" key="2">
    <source>
        <dbReference type="ARBA" id="ARBA00004286"/>
    </source>
</evidence>
<comment type="similarity">
    <text evidence="28">Belongs to the fibril-associated collagens with interrupted helices (FACIT) family.</text>
</comment>
<keyword evidence="20 35" id="KW-0472">Membrane</keyword>
<dbReference type="GO" id="GO:0031047">
    <property type="term" value="P:regulatory ncRNA-mediated gene silencing"/>
    <property type="evidence" value="ECO:0007669"/>
    <property type="project" value="UniProtKB-KW"/>
</dbReference>
<dbReference type="InterPro" id="IPR036575">
    <property type="entry name" value="TFIIS_cen_dom_sf"/>
</dbReference>
<keyword evidence="11 35" id="KW-0812">Transmembrane</keyword>
<dbReference type="PROSITE" id="PS50227">
    <property type="entry name" value="G_PROTEIN_RECEP_F2_3"/>
    <property type="match status" value="1"/>
</dbReference>
<feature type="compositionally biased region" description="Polar residues" evidence="34">
    <location>
        <begin position="407"/>
        <end position="418"/>
    </location>
</feature>
<sequence length="4165" mass="437133">MSQVGDAEGSSTEDPVPRRRYGFFQRDIAESIPMPDLKTEAQIWVRSRKRVLREGSHPGASSQAGGASEASLEDLELQAVEQSQDSIPNPRLPVQLPTVLAQGSAQVSKRLQVSLHDILATRCLRNLCSMPQGLLKRALVDRERLTGAKGASNSRPREVGDEGDSSPGCDGRNPTLNKKAPPGRDLPSSPDPVRSQKKSRKCRALSKGRRGTEGFLWLDQSPGGDSQSVGGSRQSTDLESLGEPCRPSPKDTGPRDPVGSWAGHASGAEEFEHLPAAGNKAQPGSPRGPVGSPGPFGEESVKPTAQDLPQNPVLCLVVPEGASTEQQEAEHLVEAGTENQEGLEVKSQPASRERLGPALAAPADDARSSSPKSLDIFSSPLESATRNACTGPLVGQRRLRRGPASGAQEQSTDMSSDNTRQDEPEEASPGGCPGLEEVKIPHGVKLVYYLSSGAVIQLLGSISHGQEGGRQPPKLVALEDFTEASSALPAHRPRKRERPKTRDPAGHQVVQAPALGGTAWDSGGLSDPFLPPRGCPVPLDALPKADCSGGGLAEAAAGKPLQGRAEDSGGLQPRQEAVPQDLGVRATVVHAMREALWSRLRECPDLVLSGEEVEGIAADIEAALFDLTQDTSCRYKSKYRSLLFNLRDPRNLDLFLKVVHGDVTPDKLVRMNSIQLAPQELSRWRDQEERRGLEIIEQQQKEPCGLPASKLTHKGEVEILRDVDQTLTLEDLVGPSVSRDRSPLALPAPLEDAPEQHRHHFLDPSCRICTDWETSSALPGFSRATSNGDDKVSQRAPSPAPVSSPEMPQTRETPLTEPQDRQQISAGPTKALPTPIPWEGALDMFSIKRFRVKAQLVSGHSWQLIQALPEVIHSAGCILPNTVWDLLASVCPAEAKDICVVRLCPQGAQDTQNCRLLYSYLNNKQRHGLAAVEHMGVVLLPLPAFQPLPARLRPLGGPGLEATHSSLLLAVLLPKKGLPDPSKSSLVWGKIHKMVSFNRKVEMRCYQQEDKKQDVALKGSPNPGGSLQQSQGKASLLHSHEKMRRPHGSKGPLPKTNGLPCALPSKVVEQAPPRPTPCANSPSSSAIASQKPIERLWVAESGLLRGAGVLRIASALRSPKEVSGGAGTQGGDKEGLDPSSHWHPLAHGHSLPPTGTHLQRHTNTDSACSALASGVLYGAFSLQDLFPTIASGCSWTLENPDPTKYSLYLRFNRQEQVCAHFAPRLLPLDHYLVNFTCLRPSPEEVVAQAESEVGRPEEEEEAAAAAGLELCGGSGPFTFLHFDKNFVQLCLSAEPSEAPRLLAPAALAFRFVEVLLINNNNSSQFTCGVLCRWSEECGRAAGRACGFAQPGCSCPGAAGAGPSTTAPPGPPAAHTLSNALVPGGPAPPAEADLHSGSSNDLFTTEMRYGEEPEEEPKVKTQWPRSADEPGLYMAQTGDPAAEEWSPWSVCSLTCGQGLQVRTRSCVSSPYGTLCSGPLRETRPCNNSATCPVHGVWEEWGSWSLCSRSCGRGSRSRMRTCVPPQHGGKACEGPELQTKLCSMAACPVEGQWLEWGPWGPCSSSCANGTQQRSRKCSVAGPAWATCTGALTDTRECSNLQCPATDGKWGPWNAWSLCSKTCDTGWQRRFRMCQATGSQGYPCEGTGEEVKPCSEKKCPAFHEMCRDEYVMLMTWKKAAAGEIIYNKCPPNASGSASRRCLLSAQGVAYWGLPSFARCISHEYRYLYLSLREHLAKGQRMLAGEGMSQVVRSLQELLARRTYYSGDLLFSVDILRNVTDTFKRATYVPSADDVQRFFQVVSFMVDAENKDKWDDAQQVSPGSVHLLRVVEDFIHLVGDALKAFQSSLIVTDNLVISIQREPVSAVSSDITFPMRGRRGMKDWVRHSEDRLFLPKEVLSLSTPGKPAAPGAAGGPGRGRGPGTVPPGPGHSHQRLLPADPEESSSYFVIGAVLYRTLGLILPPPRVMTVTVRPPTHPPAEPLITVELSYIINGTTDPHCASWDYSKVDASSGDWDTESCQTLETQAAHTRCQCQHPSTFAVLAQPPKDLTLELAGAPSVPLVIGCAVSCMALLTLLAIYAAFWRFIKSERSIILLNFCLSILASNILILVGQSRGVCTMTAAFLHFFFLSSFCWVLTEAWQSYLAVIGRMRTRLVRKRFLCLGWGLPALVVAVSVGFTRTKGYGTSSYCWLSLEGGLLYAFVGPAAVIVLVNMLIGIIVFNKLMARDGISDKSKKQRAGASLWSSCVVLPLLALTWMSAVLAMTDRRSVLFQALFAVFNSAQGFVITAVHCFLRREVQDVVKCQMGVCRADESEDSPDSCKNGQLQILSDFEKDVDLACQTVLFKEVNTCNPSTITGTLSRLSLDEDEEPKSCLVGPEGGLSFSPLPGNILVPMATSPGLGEPPPPQEANPVYMCGEGGLRQLDLTWLRPAEPGSEGDYMVLPRRTLSLQPGGGGGGGEDAPRARPEGTPRRAAKALAHTEGYPSFLPVDHSGLGLGPAYGSLQNPYGMTFQPPPPTPSARQVPEPGERSRTMPRTVPGSTMKLGSLERKKLRYSDLDFEKVMHTRKRHSELYHELNQKFHTFDRYRSQSSAKEKPSPGERPSLSQHRRHQSWSTFKSMTLGSLPPKPRERLTLHRAAAWEPTEPPDGDFQTEVLQLWLTPLDQDVGILGSWAVAAKSLGHLQPWGKYRRIFPRGLPEEFALVLTLLLKKHTFQNTWYLFQVTDADGYPQISLEVNSQERSLELRARGQDGDFVSCIFPVPQLFDLRWHKLMLSVAGRVASIHVDCISASSQPLGPRQPMRPVGHVFLGLDSEQGKPVSFDLQQAHIYCDPELVLEEGCCEILPGGCPLESSKARRDTQSNELIEINPQMEGKVYTRCFCLEEPQNSKVEAQLTGRINQKPERGMKVHQETAADECPPCVHGARESNVTLGSSGPKGGKGERGLPGPSGPKGEKGARGNDCVRISPDAPLQCAEGPKGEKGESGGLGPSGLPGSTGQKGQKGEKGDGGIKGLPGKPGRDGRPGEICVIGPKGQKGDPGFVGPEGLAGEPGPPGLPGPPGIGLPGTPGDPGGPPGRKGDKGKPGMPGLKGEKGDPCEVCPTLPEGFQNFVGLPGKPGPKGEPGDPAPAREGLQTVGQKGDRGDPGIQGIKGEKGEPCSSCGLVVGAQHLGPSTGAKGDMDFPGSGLPGLPGKSGAPGLKGEKGNFGDAGPAGSPGPPGPVGPAGIKGAKGEPCEPCLALSKPQDGDGRVVHLPGPTGEKGEPGLPGFGLPGKQGDAGNPGDPGTPGTTGQPGLSGEPGVRGPAGPKGEKGDGCTACPSLQGAPTNMAGLPGKPGPKGEQGPEGVGRPGKPGQPGLPGVQGPPGLKGIQGEPGPPGMGAQGPQPAHSHLLPKTQTLLPPDTRGPSSGTRESLESRARRAFRYGCLGPGGDWQGKGPVSEDRRQLTCFRLQGFPGPRGPPGPTGEKGDQGSPGAKGATGSVGPPGASVSGPPGRDGQQGQTGLPGARGMPGEKGSRGEKGEPGECACPPRGDPIFSGMPGPPGVPGPPGPPGMPGLQGVPGNNGLPGQPGLTAELGSLPIEQHLLKSICGNCVQGQMAHPASLLEKGEKGDQGIPGVPGLDACARCFSERERPRAEEARGDNSEGDPGCEGSPGLPGPPGLPGQRGEEGPPGFPGAVGSPGLPGLQGERGLRGLTGDKGEPGPPGQPGYPGAMGPPGLPGIKGERGYAGPAGEKGESGPPGTEGLPGPAGPAGPRGERGPQGNSGEKGDQGFQGQPGFPGPPGPPGFPGKVGAPGPPGPQAEKGSEGVRGPAGLPGSPGPPGPPGIQGPAGLDGLDGKDGKPGLRGDPGPAGPPGLMGPPGPPGPPGQPGPAGISAVGLKGDRGATGERGLVGLPGQPGPPGHPGPPGEPGTDGAAGKEGPPGKQGLYGPPGPKGDPGPAGQKGQAGEKGRSGMPGGPGKSGSMGPVGPPGPAGERGHPGSPGPAGSPGLPGVPGSMGDMVNYDEIKRFIRQEIIKMFDERMAYYTSRMQFPMEMAAAPGRPGPPGKDGAPGRPGAPGSPGLPGQIGREGRQGLPGMRGLPGTKGEKGDIGIGIAGENGLPGPPGPQGPPGYGKMGATGPMGQQGIPGIPGPPGPMGQPGKAGHCNPADCFGAMPMEQQYPPMKNMKGPFG</sequence>
<evidence type="ECO:0000313" key="40">
    <source>
        <dbReference type="EMBL" id="MBZ3869160.1"/>
    </source>
</evidence>
<dbReference type="GO" id="GO:0007283">
    <property type="term" value="P:spermatogenesis"/>
    <property type="evidence" value="ECO:0007669"/>
    <property type="project" value="UniProtKB-KW"/>
</dbReference>
<evidence type="ECO:0000256" key="25">
    <source>
        <dbReference type="ARBA" id="ARBA00023224"/>
    </source>
</evidence>
<feature type="compositionally biased region" description="Pro residues" evidence="34">
    <location>
        <begin position="3772"/>
        <end position="3781"/>
    </location>
</feature>
<feature type="compositionally biased region" description="Pro residues" evidence="34">
    <location>
        <begin position="3844"/>
        <end position="3863"/>
    </location>
</feature>
<evidence type="ECO:0000256" key="18">
    <source>
        <dbReference type="ARBA" id="ARBA00023040"/>
    </source>
</evidence>
<keyword evidence="26" id="KW-0539">Nucleus</keyword>
<dbReference type="SUPFAM" id="SSF46942">
    <property type="entry name" value="Elongation factor TFIIS domain 2"/>
    <property type="match status" value="1"/>
</dbReference>
<feature type="compositionally biased region" description="Low complexity" evidence="34">
    <location>
        <begin position="3548"/>
        <end position="3565"/>
    </location>
</feature>
<dbReference type="SMART" id="SM00303">
    <property type="entry name" value="GPS"/>
    <property type="match status" value="1"/>
</dbReference>
<dbReference type="InterPro" id="IPR008160">
    <property type="entry name" value="Collagen"/>
</dbReference>
<keyword evidence="12" id="KW-0732">Signal</keyword>
<feature type="compositionally biased region" description="Basic and acidic residues" evidence="34">
    <location>
        <begin position="3626"/>
        <end position="3636"/>
    </location>
</feature>
<keyword evidence="8" id="KW-0964">Secreted</keyword>
<evidence type="ECO:0000256" key="26">
    <source>
        <dbReference type="ARBA" id="ARBA00023242"/>
    </source>
</evidence>
<evidence type="ECO:0000313" key="41">
    <source>
        <dbReference type="Proteomes" id="UP001166674"/>
    </source>
</evidence>
<evidence type="ECO:0000259" key="38">
    <source>
        <dbReference type="PROSITE" id="PS50261"/>
    </source>
</evidence>
<name>A0AA41SQD5_SCICA</name>
<feature type="region of interest" description="Disordered" evidence="34">
    <location>
        <begin position="2907"/>
        <end position="3092"/>
    </location>
</feature>
<dbReference type="InterPro" id="IPR046338">
    <property type="entry name" value="GAIN_dom_sf"/>
</dbReference>
<dbReference type="InterPro" id="IPR036445">
    <property type="entry name" value="GPCR_2_extracell_dom_sf"/>
</dbReference>
<keyword evidence="24" id="KW-0325">Glycoprotein</keyword>
<feature type="compositionally biased region" description="Low complexity" evidence="34">
    <location>
        <begin position="3731"/>
        <end position="3740"/>
    </location>
</feature>
<dbReference type="Pfam" id="PF00090">
    <property type="entry name" value="TSP_1"/>
    <property type="match status" value="4"/>
</dbReference>
<keyword evidence="10" id="KW-0597">Phosphoprotein</keyword>
<keyword evidence="14" id="KW-0221">Differentiation</keyword>
<feature type="compositionally biased region" description="Gly residues" evidence="34">
    <location>
        <begin position="1908"/>
        <end position="1918"/>
    </location>
</feature>
<feature type="compositionally biased region" description="Low complexity" evidence="34">
    <location>
        <begin position="283"/>
        <end position="297"/>
    </location>
</feature>
<accession>A0AA41SQD5</accession>
<keyword evidence="19" id="KW-0176">Collagen</keyword>
<dbReference type="GO" id="GO:0007155">
    <property type="term" value="P:cell adhesion"/>
    <property type="evidence" value="ECO:0007669"/>
    <property type="project" value="UniProtKB-KW"/>
</dbReference>
<dbReference type="SUPFAM" id="SSF82895">
    <property type="entry name" value="TSP-1 type 1 repeat"/>
    <property type="match status" value="4"/>
</dbReference>
<dbReference type="InterPro" id="IPR051867">
    <property type="entry name" value="Angio_Inhib/Adhesion_GPCR"/>
</dbReference>
<dbReference type="InterPro" id="IPR012921">
    <property type="entry name" value="SPOC_C"/>
</dbReference>
<feature type="region of interest" description="Disordered" evidence="34">
    <location>
        <begin position="52"/>
        <end position="71"/>
    </location>
</feature>
<keyword evidence="41" id="KW-1185">Reference proteome</keyword>
<keyword evidence="6" id="KW-0158">Chromosome</keyword>
<feature type="compositionally biased region" description="Basic and acidic residues" evidence="34">
    <location>
        <begin position="3683"/>
        <end position="3694"/>
    </location>
</feature>
<dbReference type="Gene3D" id="4.10.1240.10">
    <property type="entry name" value="GPCR, family 2, extracellular hormone receptor domain"/>
    <property type="match status" value="1"/>
</dbReference>
<evidence type="ECO:0000256" key="21">
    <source>
        <dbReference type="ARBA" id="ARBA00023157"/>
    </source>
</evidence>
<dbReference type="InterPro" id="IPR036383">
    <property type="entry name" value="TSP1_rpt_sf"/>
</dbReference>
<dbReference type="GO" id="GO:0004930">
    <property type="term" value="F:G protein-coupled receptor activity"/>
    <property type="evidence" value="ECO:0007669"/>
    <property type="project" value="UniProtKB-KW"/>
</dbReference>
<dbReference type="Gene3D" id="1.25.40.610">
    <property type="match status" value="1"/>
</dbReference>
<dbReference type="PANTHER" id="PTHR10239:SF32">
    <property type="entry name" value="ADHESION G PROTEIN-COUPLED RECEPTOR B2"/>
    <property type="match status" value="1"/>
</dbReference>
<feature type="region of interest" description="Disordered" evidence="34">
    <location>
        <begin position="2582"/>
        <end position="2625"/>
    </location>
</feature>
<keyword evidence="23 40" id="KW-0675">Receptor</keyword>
<dbReference type="PRINTS" id="PR00249">
    <property type="entry name" value="GPCRSECRETIN"/>
</dbReference>
<comment type="function">
    <text evidence="29">Involved in mediating cell attachment and inducing integrin-mediated cellular reactions, such as cell spreading and alterations in cell morphology.</text>
</comment>
<dbReference type="InterPro" id="IPR000203">
    <property type="entry name" value="GPS"/>
</dbReference>
<feature type="region of interest" description="Disordered" evidence="34">
    <location>
        <begin position="3444"/>
        <end position="3568"/>
    </location>
</feature>
<organism evidence="40 41">
    <name type="scientific">Sciurus carolinensis</name>
    <name type="common">Eastern gray squirrel</name>
    <dbReference type="NCBI Taxonomy" id="30640"/>
    <lineage>
        <taxon>Eukaryota</taxon>
        <taxon>Metazoa</taxon>
        <taxon>Chordata</taxon>
        <taxon>Craniata</taxon>
        <taxon>Vertebrata</taxon>
        <taxon>Euteleostomi</taxon>
        <taxon>Mammalia</taxon>
        <taxon>Eutheria</taxon>
        <taxon>Euarchontoglires</taxon>
        <taxon>Glires</taxon>
        <taxon>Rodentia</taxon>
        <taxon>Sciuromorpha</taxon>
        <taxon>Sciuridae</taxon>
        <taxon>Sciurinae</taxon>
        <taxon>Sciurini</taxon>
        <taxon>Sciurus</taxon>
    </lineage>
</organism>
<dbReference type="GO" id="GO:0005886">
    <property type="term" value="C:plasma membrane"/>
    <property type="evidence" value="ECO:0007669"/>
    <property type="project" value="UniProtKB-SubCell"/>
</dbReference>
<feature type="compositionally biased region" description="Basic and acidic residues" evidence="34">
    <location>
        <begin position="2457"/>
        <end position="2467"/>
    </location>
</feature>
<feature type="compositionally biased region" description="Polar residues" evidence="34">
    <location>
        <begin position="223"/>
        <end position="238"/>
    </location>
</feature>
<evidence type="ECO:0000256" key="22">
    <source>
        <dbReference type="ARBA" id="ARBA00023158"/>
    </source>
</evidence>
<feature type="transmembrane region" description="Helical" evidence="35">
    <location>
        <begin position="2056"/>
        <end position="2077"/>
    </location>
</feature>
<dbReference type="PANTHER" id="PTHR10239">
    <property type="entry name" value="ISTHMIN-2"/>
    <property type="match status" value="1"/>
</dbReference>
<dbReference type="GO" id="GO:0005581">
    <property type="term" value="C:collagen trimer"/>
    <property type="evidence" value="ECO:0007669"/>
    <property type="project" value="UniProtKB-KW"/>
</dbReference>
<feature type="transmembrane region" description="Helical" evidence="35">
    <location>
        <begin position="2119"/>
        <end position="2144"/>
    </location>
</feature>
<keyword evidence="9" id="KW-0272">Extracellular matrix</keyword>
<evidence type="ECO:0000256" key="11">
    <source>
        <dbReference type="ARBA" id="ARBA00022692"/>
    </source>
</evidence>
<dbReference type="GO" id="GO:0007166">
    <property type="term" value="P:cell surface receptor signaling pathway"/>
    <property type="evidence" value="ECO:0007669"/>
    <property type="project" value="InterPro"/>
</dbReference>
<reference evidence="40" key="1">
    <citation type="submission" date="2020-03" db="EMBL/GenBank/DDBJ databases">
        <title>Studies in the Genomics of Life Span.</title>
        <authorList>
            <person name="Glass D."/>
        </authorList>
    </citation>
    <scope>NUCLEOTIDE SEQUENCE</scope>
    <source>
        <strain evidence="40">SUZIE</strain>
        <tissue evidence="40">Muscle</tissue>
    </source>
</reference>
<dbReference type="SMART" id="SM00510">
    <property type="entry name" value="TFS2M"/>
    <property type="match status" value="1"/>
</dbReference>
<evidence type="ECO:0000256" key="13">
    <source>
        <dbReference type="ARBA" id="ARBA00022737"/>
    </source>
</evidence>
<dbReference type="FunFam" id="2.20.100.10:FF:000003">
    <property type="entry name" value="Adhesion G protein-coupled receptor B2"/>
    <property type="match status" value="2"/>
</dbReference>
<evidence type="ECO:0000256" key="29">
    <source>
        <dbReference type="ARBA" id="ARBA00057339"/>
    </source>
</evidence>
<feature type="compositionally biased region" description="Low complexity" evidence="34">
    <location>
        <begin position="57"/>
        <end position="70"/>
    </location>
</feature>
<evidence type="ECO:0000256" key="7">
    <source>
        <dbReference type="ARBA" id="ARBA00022475"/>
    </source>
</evidence>
<feature type="compositionally biased region" description="Pro residues" evidence="34">
    <location>
        <begin position="3533"/>
        <end position="3547"/>
    </location>
</feature>
<dbReference type="SMART" id="SM00210">
    <property type="entry name" value="TSPN"/>
    <property type="match status" value="1"/>
</dbReference>
<dbReference type="GO" id="GO:0030154">
    <property type="term" value="P:cell differentiation"/>
    <property type="evidence" value="ECO:0007669"/>
    <property type="project" value="UniProtKB-KW"/>
</dbReference>
<keyword evidence="15" id="KW-0744">Spermatogenesis</keyword>
<gene>
    <name evidence="40" type="ORF">SUZIE_101520</name>
</gene>
<dbReference type="Gene3D" id="2.60.220.50">
    <property type="match status" value="1"/>
</dbReference>
<keyword evidence="16" id="KW-0130">Cell adhesion</keyword>
<evidence type="ECO:0000256" key="1">
    <source>
        <dbReference type="ARBA" id="ARBA00004123"/>
    </source>
</evidence>
<dbReference type="PROSITE" id="PS51321">
    <property type="entry name" value="TFIIS_CENTRAL"/>
    <property type="match status" value="1"/>
</dbReference>
<evidence type="ECO:0000259" key="39">
    <source>
        <dbReference type="PROSITE" id="PS51321"/>
    </source>
</evidence>
<dbReference type="InterPro" id="IPR003618">
    <property type="entry name" value="TFIIS_cen_dom"/>
</dbReference>
<feature type="transmembrane region" description="Helical" evidence="35">
    <location>
        <begin position="2194"/>
        <end position="2217"/>
    </location>
</feature>
<dbReference type="FunFam" id="2.60.120.200:FF:000094">
    <property type="entry name" value="Collagen type XVI alpha 1 chain"/>
    <property type="match status" value="1"/>
</dbReference>
<feature type="domain" description="TFIIS central" evidence="39">
    <location>
        <begin position="584"/>
        <end position="704"/>
    </location>
</feature>
<evidence type="ECO:0000256" key="31">
    <source>
        <dbReference type="ARBA" id="ARBA00063879"/>
    </source>
</evidence>
<feature type="compositionally biased region" description="Low complexity" evidence="34">
    <location>
        <begin position="3474"/>
        <end position="3486"/>
    </location>
</feature>
<keyword evidence="27" id="KW-0379">Hydroxylation</keyword>
<keyword evidence="18" id="KW-0297">G-protein coupled receptor</keyword>
<dbReference type="FunFam" id="1.10.472.30:FF:000004">
    <property type="entry name" value="SPOC domain containing 1"/>
    <property type="match status" value="1"/>
</dbReference>
<dbReference type="GO" id="GO:0016525">
    <property type="term" value="P:negative regulation of angiogenesis"/>
    <property type="evidence" value="ECO:0007669"/>
    <property type="project" value="InterPro"/>
</dbReference>
<dbReference type="FunFam" id="4.10.1240.10:FF:000002">
    <property type="entry name" value="Adhesion G protein-coupled receptor B2"/>
    <property type="match status" value="1"/>
</dbReference>
<feature type="region of interest" description="Disordered" evidence="34">
    <location>
        <begin position="1067"/>
        <end position="1086"/>
    </location>
</feature>
<dbReference type="Pfam" id="PF19188">
    <property type="entry name" value="AGRB_N"/>
    <property type="match status" value="1"/>
</dbReference>
<evidence type="ECO:0000256" key="28">
    <source>
        <dbReference type="ARBA" id="ARBA00049648"/>
    </source>
</evidence>
<feature type="compositionally biased region" description="Low complexity" evidence="34">
    <location>
        <begin position="3178"/>
        <end position="3194"/>
    </location>
</feature>
<dbReference type="InterPro" id="IPR057244">
    <property type="entry name" value="GAIN_B"/>
</dbReference>
<evidence type="ECO:0000256" key="35">
    <source>
        <dbReference type="SAM" id="Phobius"/>
    </source>
</evidence>
<dbReference type="InterPro" id="IPR001879">
    <property type="entry name" value="GPCR_2_extracellular_dom"/>
</dbReference>
<evidence type="ECO:0000256" key="15">
    <source>
        <dbReference type="ARBA" id="ARBA00022871"/>
    </source>
</evidence>
<dbReference type="InterPro" id="IPR017981">
    <property type="entry name" value="GPCR_2-like_7TM"/>
</dbReference>
<evidence type="ECO:0000256" key="20">
    <source>
        <dbReference type="ARBA" id="ARBA00023136"/>
    </source>
</evidence>
<keyword evidence="17 35" id="KW-1133">Transmembrane helix</keyword>
<dbReference type="InterPro" id="IPR013320">
    <property type="entry name" value="ConA-like_dom_sf"/>
</dbReference>
<dbReference type="GO" id="GO:0051965">
    <property type="term" value="P:positive regulation of synapse assembly"/>
    <property type="evidence" value="ECO:0007669"/>
    <property type="project" value="UniProtKB-ARBA"/>
</dbReference>
<protein>
    <recommendedName>
        <fullName evidence="33">Collagen alpha-1(XVI) chain</fullName>
    </recommendedName>
    <alternativeName>
        <fullName evidence="32">SPOC domain-containing protein 1</fullName>
    </alternativeName>
</protein>
<feature type="region of interest" description="Disordered" evidence="34">
    <location>
        <begin position="146"/>
        <end position="435"/>
    </location>
</feature>
<feature type="compositionally biased region" description="Pro residues" evidence="34">
    <location>
        <begin position="3046"/>
        <end position="3057"/>
    </location>
</feature>
<dbReference type="Gene3D" id="2.20.100.10">
    <property type="entry name" value="Thrombospondin type-1 (TSP1) repeat"/>
    <property type="match status" value="4"/>
</dbReference>
<feature type="transmembrane region" description="Helical" evidence="35">
    <location>
        <begin position="2238"/>
        <end position="2260"/>
    </location>
</feature>
<comment type="function">
    <text evidence="30">Protein adapter that acts as an essential executor of PIWIL4-piRNA pathway directed transposon DNA methylation and silencing in the male embryonic germ cells. Recruited to young transposons, which are specifically marked with histone H3 trimethylated at both 'Lys-4' and 'Lys-9' (H3K4me3K9me3), via its association with SPIN1 chromatin reader, and associates with the de novo DNA methylation machinery and repressive chromatin remodeling complexes. Following this, PIWIL4 engages with nascent transposable element transcript to direct piRNA-directed DNA methylation. Not required for piRNA biosynthesis.</text>
</comment>
<evidence type="ECO:0000256" key="23">
    <source>
        <dbReference type="ARBA" id="ARBA00023170"/>
    </source>
</evidence>
<dbReference type="SMART" id="SM00209">
    <property type="entry name" value="TSP1"/>
    <property type="match status" value="4"/>
</dbReference>
<feature type="region of interest" description="Disordered" evidence="34">
    <location>
        <begin position="3170"/>
        <end position="3409"/>
    </location>
</feature>
<feature type="compositionally biased region" description="Polar residues" evidence="34">
    <location>
        <begin position="1023"/>
        <end position="1033"/>
    </location>
</feature>
<evidence type="ECO:0000256" key="19">
    <source>
        <dbReference type="ARBA" id="ARBA00023119"/>
    </source>
</evidence>
<dbReference type="SMART" id="SM00008">
    <property type="entry name" value="HormR"/>
    <property type="match status" value="1"/>
</dbReference>
<dbReference type="EMBL" id="JAATJV010133100">
    <property type="protein sequence ID" value="MBZ3869160.1"/>
    <property type="molecule type" value="Genomic_DNA"/>
</dbReference>
<keyword evidence="22" id="KW-0943">RNA-mediated gene silencing</keyword>
<feature type="compositionally biased region" description="Low complexity" evidence="34">
    <location>
        <begin position="356"/>
        <end position="371"/>
    </location>
</feature>
<evidence type="ECO:0000256" key="17">
    <source>
        <dbReference type="ARBA" id="ARBA00022989"/>
    </source>
</evidence>
<dbReference type="InterPro" id="IPR008077">
    <property type="entry name" value="GPCR_2_brain_angio_inhib"/>
</dbReference>
<feature type="compositionally biased region" description="Gly residues" evidence="34">
    <location>
        <begin position="3947"/>
        <end position="3956"/>
    </location>
</feature>
<dbReference type="InterPro" id="IPR048287">
    <property type="entry name" value="TSPN-like_N"/>
</dbReference>
<evidence type="ECO:0000256" key="30">
    <source>
        <dbReference type="ARBA" id="ARBA00059288"/>
    </source>
</evidence>
<evidence type="ECO:0000256" key="9">
    <source>
        <dbReference type="ARBA" id="ARBA00022530"/>
    </source>
</evidence>
<feature type="region of interest" description="Disordered" evidence="34">
    <location>
        <begin position="2443"/>
        <end position="2469"/>
    </location>
</feature>
<dbReference type="PRINTS" id="PR01694">
    <property type="entry name" value="BAIPRECURSOR"/>
</dbReference>
<dbReference type="GO" id="GO:0006351">
    <property type="term" value="P:DNA-templated transcription"/>
    <property type="evidence" value="ECO:0007669"/>
    <property type="project" value="InterPro"/>
</dbReference>
<dbReference type="GO" id="GO:0005634">
    <property type="term" value="C:nucleus"/>
    <property type="evidence" value="ECO:0007669"/>
    <property type="project" value="UniProtKB-SubCell"/>
</dbReference>
<feature type="compositionally biased region" description="Basic and acidic residues" evidence="34">
    <location>
        <begin position="3507"/>
        <end position="3516"/>
    </location>
</feature>
<keyword evidence="21" id="KW-1015">Disulfide bond</keyword>
<feature type="transmembrane region" description="Helical" evidence="35">
    <location>
        <begin position="2089"/>
        <end position="2107"/>
    </location>
</feature>
<dbReference type="InterPro" id="IPR000884">
    <property type="entry name" value="TSP1_rpt"/>
</dbReference>
<dbReference type="Pfam" id="PF07500">
    <property type="entry name" value="TFIIS_M"/>
    <property type="match status" value="1"/>
</dbReference>
<evidence type="ECO:0000256" key="5">
    <source>
        <dbReference type="ARBA" id="ARBA00007343"/>
    </source>
</evidence>
<feature type="region of interest" description="Disordered" evidence="34">
    <location>
        <begin position="2508"/>
        <end position="2538"/>
    </location>
</feature>
<dbReference type="GO" id="GO:0005694">
    <property type="term" value="C:chromosome"/>
    <property type="evidence" value="ECO:0007669"/>
    <property type="project" value="UniProtKB-SubCell"/>
</dbReference>
<feature type="compositionally biased region" description="Basic and acidic residues" evidence="34">
    <location>
        <begin position="2582"/>
        <end position="2595"/>
    </location>
</feature>
<evidence type="ECO:0000256" key="8">
    <source>
        <dbReference type="ARBA" id="ARBA00022525"/>
    </source>
</evidence>
<dbReference type="Pfam" id="PF01391">
    <property type="entry name" value="Collagen"/>
    <property type="match status" value="3"/>
</dbReference>
<feature type="region of interest" description="Disordered" evidence="34">
    <location>
        <begin position="1118"/>
        <end position="1161"/>
    </location>
</feature>
<dbReference type="SUPFAM" id="SSF49899">
    <property type="entry name" value="Concanavalin A-like lectins/glucanases"/>
    <property type="match status" value="1"/>
</dbReference>
<evidence type="ECO:0000256" key="34">
    <source>
        <dbReference type="SAM" id="MobiDB-lite"/>
    </source>
</evidence>
<dbReference type="Gene3D" id="2.60.120.200">
    <property type="match status" value="1"/>
</dbReference>
<evidence type="ECO:0000256" key="10">
    <source>
        <dbReference type="ARBA" id="ARBA00022553"/>
    </source>
</evidence>
<evidence type="ECO:0000256" key="3">
    <source>
        <dbReference type="ARBA" id="ARBA00004498"/>
    </source>
</evidence>
<dbReference type="Pfam" id="PF00002">
    <property type="entry name" value="7tm_2"/>
    <property type="match status" value="1"/>
</dbReference>
<feature type="domain" description="G-protein coupled receptors family 2 profile 2" evidence="38">
    <location>
        <begin position="2054"/>
        <end position="2291"/>
    </location>
</feature>
<evidence type="ECO:0000256" key="16">
    <source>
        <dbReference type="ARBA" id="ARBA00022889"/>
    </source>
</evidence>
<feature type="compositionally biased region" description="Low complexity" evidence="34">
    <location>
        <begin position="3268"/>
        <end position="3287"/>
    </location>
</feature>
<evidence type="ECO:0000259" key="37">
    <source>
        <dbReference type="PROSITE" id="PS50227"/>
    </source>
</evidence>
<dbReference type="PROSITE" id="PS50261">
    <property type="entry name" value="G_PROTEIN_RECEP_F2_4"/>
    <property type="match status" value="1"/>
</dbReference>
<dbReference type="Pfam" id="PF16489">
    <property type="entry name" value="GAIN"/>
    <property type="match status" value="1"/>
</dbReference>
<feature type="region of interest" description="Disordered" evidence="34">
    <location>
        <begin position="4029"/>
        <end position="4080"/>
    </location>
</feature>
<dbReference type="Gene3D" id="1.20.1070.10">
    <property type="entry name" value="Rhodopsin 7-helix transmembrane proteins"/>
    <property type="match status" value="1"/>
</dbReference>
<feature type="region of interest" description="Disordered" evidence="34">
    <location>
        <begin position="558"/>
        <end position="578"/>
    </location>
</feature>
<keyword evidence="13" id="KW-0677">Repeat</keyword>
<keyword evidence="7" id="KW-1003">Cell membrane</keyword>
<dbReference type="InterPro" id="IPR000832">
    <property type="entry name" value="GPCR_2_secretin-like"/>
</dbReference>
<evidence type="ECO:0000259" key="36">
    <source>
        <dbReference type="PROSITE" id="PS50221"/>
    </source>
</evidence>
<feature type="compositionally biased region" description="Low complexity" evidence="34">
    <location>
        <begin position="3981"/>
        <end position="3990"/>
    </location>
</feature>
<dbReference type="PROSITE" id="PS50092">
    <property type="entry name" value="TSP1"/>
    <property type="match status" value="4"/>
</dbReference>
<evidence type="ECO:0000256" key="12">
    <source>
        <dbReference type="ARBA" id="ARBA00022729"/>
    </source>
</evidence>
<dbReference type="FunFam" id="1.25.40.610:FF:000002">
    <property type="entry name" value="Adhesion G protein-coupled receptor B2"/>
    <property type="match status" value="1"/>
</dbReference>
<comment type="subcellular location">
    <subcellularLocation>
        <location evidence="4">Cell membrane</location>
        <topology evidence="4">Multi-pass membrane protein</topology>
    </subcellularLocation>
    <subcellularLocation>
        <location evidence="2">Chromosome</location>
    </subcellularLocation>
    <subcellularLocation>
        <location evidence="1">Nucleus</location>
    </subcellularLocation>
    <subcellularLocation>
        <location evidence="3">Secreted</location>
        <location evidence="3">Extracellular space</location>
        <location evidence="3">Extracellular matrix</location>
    </subcellularLocation>
</comment>
<evidence type="ECO:0000256" key="14">
    <source>
        <dbReference type="ARBA" id="ARBA00022782"/>
    </source>
</evidence>
<dbReference type="FunFam" id="2.20.100.10:FF:000012">
    <property type="entry name" value="Adhesion G protein-coupled receptor B2"/>
    <property type="match status" value="1"/>
</dbReference>
<dbReference type="Pfam" id="PF01825">
    <property type="entry name" value="GPS"/>
    <property type="match status" value="1"/>
</dbReference>
<evidence type="ECO:0000256" key="4">
    <source>
        <dbReference type="ARBA" id="ARBA00004651"/>
    </source>
</evidence>
<feature type="region of interest" description="Disordered" evidence="34">
    <location>
        <begin position="3626"/>
        <end position="3990"/>
    </location>
</feature>
<dbReference type="InterPro" id="IPR043838">
    <property type="entry name" value="AGRB_N"/>
</dbReference>
<evidence type="ECO:0000256" key="24">
    <source>
        <dbReference type="ARBA" id="ARBA00023180"/>
    </source>
</evidence>
<feature type="compositionally biased region" description="Low complexity" evidence="34">
    <location>
        <begin position="3351"/>
        <end position="3366"/>
    </location>
</feature>
<dbReference type="CDD" id="cd21540">
    <property type="entry name" value="SPOC_SPOCD1"/>
    <property type="match status" value="1"/>
</dbReference>
<feature type="compositionally biased region" description="Basic and acidic residues" evidence="34">
    <location>
        <begin position="3829"/>
        <end position="3838"/>
    </location>
</feature>
<evidence type="ECO:0000256" key="6">
    <source>
        <dbReference type="ARBA" id="ARBA00022454"/>
    </source>
</evidence>
<feature type="compositionally biased region" description="Pro residues" evidence="34">
    <location>
        <begin position="3891"/>
        <end position="3903"/>
    </location>
</feature>
<comment type="caution">
    <text evidence="40">The sequence shown here is derived from an EMBL/GenBank/DDBJ whole genome shotgun (WGS) entry which is preliminary data.</text>
</comment>
<feature type="transmembrane region" description="Helical" evidence="35">
    <location>
        <begin position="2156"/>
        <end position="2174"/>
    </location>
</feature>
<dbReference type="FunFam" id="1.20.1070.10:FF:000016">
    <property type="entry name" value="Adhesion G protein-coupled receptor B2"/>
    <property type="match status" value="1"/>
</dbReference>
<dbReference type="Proteomes" id="UP001166674">
    <property type="component" value="Unassembled WGS sequence"/>
</dbReference>
<dbReference type="FunFam" id="2.20.100.10:FF:000004">
    <property type="entry name" value="Adhesion G protein-coupled receptor B2"/>
    <property type="match status" value="1"/>
</dbReference>
<feature type="region of interest" description="Disordered" evidence="34">
    <location>
        <begin position="3109"/>
        <end position="3139"/>
    </location>
</feature>
<evidence type="ECO:0000256" key="32">
    <source>
        <dbReference type="ARBA" id="ARBA00071086"/>
    </source>
</evidence>
<evidence type="ECO:0000256" key="27">
    <source>
        <dbReference type="ARBA" id="ARBA00023278"/>
    </source>
</evidence>
<evidence type="ECO:0000256" key="33">
    <source>
        <dbReference type="ARBA" id="ARBA00074547"/>
    </source>
</evidence>
<feature type="region of interest" description="Disordered" evidence="34">
    <location>
        <begin position="780"/>
        <end position="833"/>
    </location>
</feature>
<feature type="compositionally biased region" description="Polar residues" evidence="34">
    <location>
        <begin position="2609"/>
        <end position="2618"/>
    </location>
</feature>
<feature type="region of interest" description="Disordered" evidence="34">
    <location>
        <begin position="735"/>
        <end position="757"/>
    </location>
</feature>
<proteinExistence type="inferred from homology"/>
<feature type="region of interest" description="Disordered" evidence="34">
    <location>
        <begin position="1015"/>
        <end position="1061"/>
    </location>
</feature>
<feature type="region of interest" description="Disordered" evidence="34">
    <location>
        <begin position="484"/>
        <end position="507"/>
    </location>
</feature>
<dbReference type="InterPro" id="IPR032471">
    <property type="entry name" value="AGRL2-4_GAIN_subdom_A"/>
</dbReference>
<dbReference type="Gene3D" id="1.10.472.30">
    <property type="entry name" value="Transcription elongation factor S-II, central domain"/>
    <property type="match status" value="1"/>
</dbReference>
<keyword evidence="25" id="KW-0807">Transducer</keyword>
<comment type="subunit">
    <text evidence="31">Homotrimer. Interacts with FBN1, fibronectin and integrins ITGA1/ITGB1 and ITGA2/ITGB1. Integrin ITGA1/ITGB1 binds to a unique site within COL16A1 located close to its C-terminal end between collagenous domains COL1-COL3.</text>
</comment>
<comment type="similarity">
    <text evidence="5">Belongs to the G-protein coupled receptor 2 family. Adhesion G-protein coupled receptor (ADGR) subfamily.</text>
</comment>
<dbReference type="PROSITE" id="PS50221">
    <property type="entry name" value="GAIN_B"/>
    <property type="match status" value="1"/>
</dbReference>
<feature type="compositionally biased region" description="Pro residues" evidence="34">
    <location>
        <begin position="3811"/>
        <end position="3820"/>
    </location>
</feature>
<feature type="region of interest" description="Disordered" evidence="34">
    <location>
        <begin position="1358"/>
        <end position="1400"/>
    </location>
</feature>
<feature type="compositionally biased region" description="Basic residues" evidence="34">
    <location>
        <begin position="195"/>
        <end position="209"/>
    </location>
</feature>